<sequence length="91" mass="10774">MDGKRIKCGKKERRKTKEKTHHRKHASVYMGGLRTIIQSMSDEDELILQMIRIAKAHKKWNVQRRHVVVCWKTFYTTVMRKSPPLMPVPST</sequence>
<accession>A0AAD5R808</accession>
<reference evidence="2" key="1">
    <citation type="submission" date="2021-06" db="EMBL/GenBank/DDBJ databases">
        <title>Parelaphostrongylus tenuis whole genome reference sequence.</title>
        <authorList>
            <person name="Garwood T.J."/>
            <person name="Larsen P.A."/>
            <person name="Fountain-Jones N.M."/>
            <person name="Garbe J.R."/>
            <person name="Macchietto M.G."/>
            <person name="Kania S.A."/>
            <person name="Gerhold R.W."/>
            <person name="Richards J.E."/>
            <person name="Wolf T.M."/>
        </authorList>
    </citation>
    <scope>NUCLEOTIDE SEQUENCE</scope>
    <source>
        <strain evidence="2">MNPRO001-30</strain>
        <tissue evidence="2">Meninges</tissue>
    </source>
</reference>
<keyword evidence="3" id="KW-1185">Reference proteome</keyword>
<dbReference type="InterPro" id="IPR012292">
    <property type="entry name" value="Globin/Proto"/>
</dbReference>
<dbReference type="GO" id="GO:0019825">
    <property type="term" value="F:oxygen binding"/>
    <property type="evidence" value="ECO:0007669"/>
    <property type="project" value="InterPro"/>
</dbReference>
<evidence type="ECO:0000313" key="3">
    <source>
        <dbReference type="Proteomes" id="UP001196413"/>
    </source>
</evidence>
<proteinExistence type="predicted"/>
<name>A0AAD5R808_PARTN</name>
<organism evidence="2 3">
    <name type="scientific">Parelaphostrongylus tenuis</name>
    <name type="common">Meningeal worm</name>
    <dbReference type="NCBI Taxonomy" id="148309"/>
    <lineage>
        <taxon>Eukaryota</taxon>
        <taxon>Metazoa</taxon>
        <taxon>Ecdysozoa</taxon>
        <taxon>Nematoda</taxon>
        <taxon>Chromadorea</taxon>
        <taxon>Rhabditida</taxon>
        <taxon>Rhabditina</taxon>
        <taxon>Rhabditomorpha</taxon>
        <taxon>Strongyloidea</taxon>
        <taxon>Metastrongylidae</taxon>
        <taxon>Parelaphostrongylus</taxon>
    </lineage>
</organism>
<gene>
    <name evidence="2" type="ORF">KIN20_033027</name>
</gene>
<dbReference type="AlphaFoldDB" id="A0AAD5R808"/>
<evidence type="ECO:0000313" key="2">
    <source>
        <dbReference type="EMBL" id="KAJ1371141.1"/>
    </source>
</evidence>
<dbReference type="EMBL" id="JAHQIW010006921">
    <property type="protein sequence ID" value="KAJ1371141.1"/>
    <property type="molecule type" value="Genomic_DNA"/>
</dbReference>
<dbReference type="SUPFAM" id="SSF46458">
    <property type="entry name" value="Globin-like"/>
    <property type="match status" value="1"/>
</dbReference>
<dbReference type="Gene3D" id="1.10.490.10">
    <property type="entry name" value="Globins"/>
    <property type="match status" value="1"/>
</dbReference>
<dbReference type="Proteomes" id="UP001196413">
    <property type="component" value="Unassembled WGS sequence"/>
</dbReference>
<feature type="region of interest" description="Disordered" evidence="1">
    <location>
        <begin position="1"/>
        <end position="25"/>
    </location>
</feature>
<dbReference type="GO" id="GO:0020037">
    <property type="term" value="F:heme binding"/>
    <property type="evidence" value="ECO:0007669"/>
    <property type="project" value="InterPro"/>
</dbReference>
<protein>
    <submittedName>
        <fullName evidence="2">Uncharacterized protein</fullName>
    </submittedName>
</protein>
<comment type="caution">
    <text evidence="2">The sequence shown here is derived from an EMBL/GenBank/DDBJ whole genome shotgun (WGS) entry which is preliminary data.</text>
</comment>
<dbReference type="InterPro" id="IPR009050">
    <property type="entry name" value="Globin-like_sf"/>
</dbReference>
<evidence type="ECO:0000256" key="1">
    <source>
        <dbReference type="SAM" id="MobiDB-lite"/>
    </source>
</evidence>